<dbReference type="PROSITE" id="PS50157">
    <property type="entry name" value="ZINC_FINGER_C2H2_2"/>
    <property type="match status" value="1"/>
</dbReference>
<dbReference type="HOGENOM" id="CLU_549791_0_0_1"/>
<dbReference type="GO" id="GO:0008270">
    <property type="term" value="F:zinc ion binding"/>
    <property type="evidence" value="ECO:0007669"/>
    <property type="project" value="UniProtKB-KW"/>
</dbReference>
<gene>
    <name evidence="3" type="ORF">BofuT4_P078140.1</name>
</gene>
<dbReference type="SUPFAM" id="SSF57667">
    <property type="entry name" value="beta-beta-alpha zinc fingers"/>
    <property type="match status" value="1"/>
</dbReference>
<evidence type="ECO:0000313" key="4">
    <source>
        <dbReference type="Proteomes" id="UP000008177"/>
    </source>
</evidence>
<dbReference type="STRING" id="999810.G2YLM3"/>
<dbReference type="InterPro" id="IPR013087">
    <property type="entry name" value="Znf_C2H2_type"/>
</dbReference>
<dbReference type="PROSITE" id="PS00028">
    <property type="entry name" value="ZINC_FINGER_C2H2_1"/>
    <property type="match status" value="1"/>
</dbReference>
<keyword evidence="1" id="KW-0862">Zinc</keyword>
<accession>G2YLM3</accession>
<keyword evidence="1" id="KW-0863">Zinc-finger</keyword>
<evidence type="ECO:0000256" key="1">
    <source>
        <dbReference type="PROSITE-ProRule" id="PRU00042"/>
    </source>
</evidence>
<organism evidence="3 4">
    <name type="scientific">Botryotinia fuckeliana (strain T4)</name>
    <name type="common">Noble rot fungus</name>
    <name type="synonym">Botrytis cinerea</name>
    <dbReference type="NCBI Taxonomy" id="999810"/>
    <lineage>
        <taxon>Eukaryota</taxon>
        <taxon>Fungi</taxon>
        <taxon>Dikarya</taxon>
        <taxon>Ascomycota</taxon>
        <taxon>Pezizomycotina</taxon>
        <taxon>Leotiomycetes</taxon>
        <taxon>Helotiales</taxon>
        <taxon>Sclerotiniaceae</taxon>
        <taxon>Botrytis</taxon>
    </lineage>
</organism>
<feature type="domain" description="C2H2-type" evidence="2">
    <location>
        <begin position="285"/>
        <end position="310"/>
    </location>
</feature>
<evidence type="ECO:0000259" key="2">
    <source>
        <dbReference type="PROSITE" id="PS50157"/>
    </source>
</evidence>
<dbReference type="InterPro" id="IPR036236">
    <property type="entry name" value="Znf_C2H2_sf"/>
</dbReference>
<reference evidence="4" key="1">
    <citation type="journal article" date="2011" name="PLoS Genet.">
        <title>Genomic analysis of the necrotrophic fungal pathogens Sclerotinia sclerotiorum and Botrytis cinerea.</title>
        <authorList>
            <person name="Amselem J."/>
            <person name="Cuomo C.A."/>
            <person name="van Kan J.A."/>
            <person name="Viaud M."/>
            <person name="Benito E.P."/>
            <person name="Couloux A."/>
            <person name="Coutinho P.M."/>
            <person name="de Vries R.P."/>
            <person name="Dyer P.S."/>
            <person name="Fillinger S."/>
            <person name="Fournier E."/>
            <person name="Gout L."/>
            <person name="Hahn M."/>
            <person name="Kohn L."/>
            <person name="Lapalu N."/>
            <person name="Plummer K.M."/>
            <person name="Pradier J.M."/>
            <person name="Quevillon E."/>
            <person name="Sharon A."/>
            <person name="Simon A."/>
            <person name="ten Have A."/>
            <person name="Tudzynski B."/>
            <person name="Tudzynski P."/>
            <person name="Wincker P."/>
            <person name="Andrew M."/>
            <person name="Anthouard V."/>
            <person name="Beever R.E."/>
            <person name="Beffa R."/>
            <person name="Benoit I."/>
            <person name="Bouzid O."/>
            <person name="Brault B."/>
            <person name="Chen Z."/>
            <person name="Choquer M."/>
            <person name="Collemare J."/>
            <person name="Cotton P."/>
            <person name="Danchin E.G."/>
            <person name="Da Silva C."/>
            <person name="Gautier A."/>
            <person name="Giraud C."/>
            <person name="Giraud T."/>
            <person name="Gonzalez C."/>
            <person name="Grossetete S."/>
            <person name="Guldener U."/>
            <person name="Henrissat B."/>
            <person name="Howlett B.J."/>
            <person name="Kodira C."/>
            <person name="Kretschmer M."/>
            <person name="Lappartient A."/>
            <person name="Leroch M."/>
            <person name="Levis C."/>
            <person name="Mauceli E."/>
            <person name="Neuveglise C."/>
            <person name="Oeser B."/>
            <person name="Pearson M."/>
            <person name="Poulain J."/>
            <person name="Poussereau N."/>
            <person name="Quesneville H."/>
            <person name="Rascle C."/>
            <person name="Schumacher J."/>
            <person name="Segurens B."/>
            <person name="Sexton A."/>
            <person name="Silva E."/>
            <person name="Sirven C."/>
            <person name="Soanes D.M."/>
            <person name="Talbot N.J."/>
            <person name="Templeton M."/>
            <person name="Yandava C."/>
            <person name="Yarden O."/>
            <person name="Zeng Q."/>
            <person name="Rollins J.A."/>
            <person name="Lebrun M.H."/>
            <person name="Dickman M."/>
        </authorList>
    </citation>
    <scope>NUCLEOTIDE SEQUENCE [LARGE SCALE GENOMIC DNA]</scope>
    <source>
        <strain evidence="4">T4</strain>
    </source>
</reference>
<keyword evidence="1" id="KW-0479">Metal-binding</keyword>
<evidence type="ECO:0000313" key="3">
    <source>
        <dbReference type="EMBL" id="CCD52521.1"/>
    </source>
</evidence>
<dbReference type="EMBL" id="FQ790343">
    <property type="protein sequence ID" value="CCD52521.1"/>
    <property type="molecule type" value="Genomic_DNA"/>
</dbReference>
<dbReference type="AlphaFoldDB" id="G2YLM3"/>
<dbReference type="OrthoDB" id="2687452at2759"/>
<dbReference type="Gene3D" id="3.30.160.60">
    <property type="entry name" value="Classic Zinc Finger"/>
    <property type="match status" value="1"/>
</dbReference>
<dbReference type="Proteomes" id="UP000008177">
    <property type="component" value="Unplaced contigs"/>
</dbReference>
<sequence>MHMNLLGKQDTRDLRKPPRILVGLGISSASMPSPHHRACLRSKNYKISACSHYRFSKFWHSFFSSHAEVRSPIKLACSPHFFGGCLFSQRIPSKMENNNRSPAGLHSTWNPLDCSSFLGGNSTVDEQAYDIGAAADYNAGLFKEKNDDIDEQAYDIGAAADYNAGLLKRKNHEIDELASLASLNTPLRSDLHAIMPLPEVQAYMPIDFNASDRNVPNEIFPAEPNVEASMASNISEQFPPTSFVNHEEIAGQIATAPLLSPSSQKKSGATDGSIEVSLKRLKGRLSCGLPGCNKTFPRRYELRRHVINIHIQVFRVVCPVYGCHRTTKPFNREDKFMEHFRKHDSLRSYRCLIESCQSAPFDIPGLIDHLAMKHYMDHKTQNNLGFTTGRVLDIHFIPFWFGVLSSNGGDICPLAPIGCTYRITADVGHNIFYLDDGTKNCMLCSFQSIGHFCHEIILDHIAKDHSKEERSSVLGEVSRIIESTFNYFSVRDSFIR</sequence>
<name>G2YLM3_BOTF4</name>
<proteinExistence type="predicted"/>
<protein>
    <submittedName>
        <fullName evidence="3">Similar to transcription factor Zn, C2H2</fullName>
    </submittedName>
</protein>
<dbReference type="InParanoid" id="G2YLM3"/>
<dbReference type="SMART" id="SM00355">
    <property type="entry name" value="ZnF_C2H2"/>
    <property type="match status" value="3"/>
</dbReference>